<evidence type="ECO:0000313" key="3">
    <source>
        <dbReference type="EMBL" id="SKA82096.1"/>
    </source>
</evidence>
<dbReference type="CDD" id="cd05233">
    <property type="entry name" value="SDR_c"/>
    <property type="match status" value="1"/>
</dbReference>
<evidence type="ECO:0000256" key="1">
    <source>
        <dbReference type="ARBA" id="ARBA00006484"/>
    </source>
</evidence>
<dbReference type="InterPro" id="IPR002347">
    <property type="entry name" value="SDR_fam"/>
</dbReference>
<organism evidence="3 4">
    <name type="scientific">Prosthecobacter debontii</name>
    <dbReference type="NCBI Taxonomy" id="48467"/>
    <lineage>
        <taxon>Bacteria</taxon>
        <taxon>Pseudomonadati</taxon>
        <taxon>Verrucomicrobiota</taxon>
        <taxon>Verrucomicrobiia</taxon>
        <taxon>Verrucomicrobiales</taxon>
        <taxon>Verrucomicrobiaceae</taxon>
        <taxon>Prosthecobacter</taxon>
    </lineage>
</organism>
<dbReference type="PRINTS" id="PR00081">
    <property type="entry name" value="GDHRDH"/>
</dbReference>
<dbReference type="Pfam" id="PF13561">
    <property type="entry name" value="adh_short_C2"/>
    <property type="match status" value="1"/>
</dbReference>
<dbReference type="RefSeq" id="WP_078812058.1">
    <property type="nucleotide sequence ID" value="NZ_FUYE01000002.1"/>
</dbReference>
<dbReference type="NCBIfam" id="NF004203">
    <property type="entry name" value="PRK05653.2-4"/>
    <property type="match status" value="1"/>
</dbReference>
<dbReference type="InterPro" id="IPR036291">
    <property type="entry name" value="NAD(P)-bd_dom_sf"/>
</dbReference>
<evidence type="ECO:0000313" key="4">
    <source>
        <dbReference type="Proteomes" id="UP000190774"/>
    </source>
</evidence>
<sequence length="265" mass="28067">MQIPKQSLADKVALVTGAGAGIGKASAKLLAHAGAAVTLVGTTLEHLKETEEEIHHSGGRALSVQGDVTSADQVALAVRTSFEAWGQLDILHHNAGINGMWAPFEELEEAEWDATLNTNLKGTFLVLKHCFPHLKAQGGSVIVTSSVNGTRIFSNTGASAYATSKAAQLALVKMLALEWARHRVRVNAICPGAIETTIAEETYTRNLDRIRVPVHFPEGSIPLKDGEPGSSGQVAQLVWFLASDASSHITGTEIYIDGGESLLEG</sequence>
<comment type="similarity">
    <text evidence="1">Belongs to the short-chain dehydrogenases/reductases (SDR) family.</text>
</comment>
<dbReference type="PANTHER" id="PTHR24321:SF8">
    <property type="entry name" value="ESTRADIOL 17-BETA-DEHYDROGENASE 8-RELATED"/>
    <property type="match status" value="1"/>
</dbReference>
<dbReference type="STRING" id="48467.SAMN02745166_00862"/>
<dbReference type="PRINTS" id="PR00080">
    <property type="entry name" value="SDRFAMILY"/>
</dbReference>
<dbReference type="Gene3D" id="3.40.50.720">
    <property type="entry name" value="NAD(P)-binding Rossmann-like Domain"/>
    <property type="match status" value="1"/>
</dbReference>
<gene>
    <name evidence="3" type="ORF">SAMN02745166_00862</name>
</gene>
<dbReference type="FunFam" id="3.40.50.720:FF:000084">
    <property type="entry name" value="Short-chain dehydrogenase reductase"/>
    <property type="match status" value="1"/>
</dbReference>
<dbReference type="SUPFAM" id="SSF51735">
    <property type="entry name" value="NAD(P)-binding Rossmann-fold domains"/>
    <property type="match status" value="1"/>
</dbReference>
<dbReference type="PANTHER" id="PTHR24321">
    <property type="entry name" value="DEHYDROGENASES, SHORT CHAIN"/>
    <property type="match status" value="1"/>
</dbReference>
<dbReference type="Proteomes" id="UP000190774">
    <property type="component" value="Unassembled WGS sequence"/>
</dbReference>
<keyword evidence="4" id="KW-1185">Reference proteome</keyword>
<reference evidence="4" key="1">
    <citation type="submission" date="2017-02" db="EMBL/GenBank/DDBJ databases">
        <authorList>
            <person name="Varghese N."/>
            <person name="Submissions S."/>
        </authorList>
    </citation>
    <scope>NUCLEOTIDE SEQUENCE [LARGE SCALE GENOMIC DNA]</scope>
    <source>
        <strain evidence="4">ATCC 700200</strain>
    </source>
</reference>
<keyword evidence="2" id="KW-0560">Oxidoreductase</keyword>
<evidence type="ECO:0000256" key="2">
    <source>
        <dbReference type="ARBA" id="ARBA00023002"/>
    </source>
</evidence>
<dbReference type="EMBL" id="FUYE01000002">
    <property type="protein sequence ID" value="SKA82096.1"/>
    <property type="molecule type" value="Genomic_DNA"/>
</dbReference>
<name>A0A1T4WXQ1_9BACT</name>
<dbReference type="OrthoDB" id="9803333at2"/>
<accession>A0A1T4WXQ1</accession>
<dbReference type="GO" id="GO:0016491">
    <property type="term" value="F:oxidoreductase activity"/>
    <property type="evidence" value="ECO:0007669"/>
    <property type="project" value="UniProtKB-KW"/>
</dbReference>
<protein>
    <submittedName>
        <fullName evidence="3">NAD(P)-dependent dehydrogenase, short-chain alcohol dehydrogenase family</fullName>
    </submittedName>
</protein>
<dbReference type="AlphaFoldDB" id="A0A1T4WXQ1"/>
<proteinExistence type="inferred from homology"/>